<dbReference type="CDD" id="cd11386">
    <property type="entry name" value="MCP_signal"/>
    <property type="match status" value="1"/>
</dbReference>
<dbReference type="GO" id="GO:0005886">
    <property type="term" value="C:plasma membrane"/>
    <property type="evidence" value="ECO:0007669"/>
    <property type="project" value="TreeGrafter"/>
</dbReference>
<dbReference type="Pfam" id="PF00015">
    <property type="entry name" value="MCPsignal"/>
    <property type="match status" value="1"/>
</dbReference>
<reference evidence="8 9" key="1">
    <citation type="journal article" date="2012" name="J. Bacteriol.">
        <title>Complete genome sequence of phototrophic betaproteobacterium Rubrivivax gelatinosus IL144.</title>
        <authorList>
            <person name="Nagashima S."/>
            <person name="Kamimura A."/>
            <person name="Shimizu T."/>
            <person name="Nakamura-isaki S."/>
            <person name="Aono E."/>
            <person name="Sakamoto K."/>
            <person name="Ichikawa N."/>
            <person name="Nakazawa H."/>
            <person name="Sekine M."/>
            <person name="Yamazaki S."/>
            <person name="Fujita N."/>
            <person name="Shimada K."/>
            <person name="Hanada S."/>
            <person name="Nagashima K.V.P."/>
        </authorList>
    </citation>
    <scope>NUCLEOTIDE SEQUENCE [LARGE SCALE GENOMIC DNA]</scope>
    <source>
        <strain evidence="9">NBRC 100245 / IL144</strain>
    </source>
</reference>
<dbReference type="EMBL" id="AP012320">
    <property type="protein sequence ID" value="BAL94049.1"/>
    <property type="molecule type" value="Genomic_DNA"/>
</dbReference>
<dbReference type="SUPFAM" id="SSF58104">
    <property type="entry name" value="Methyl-accepting chemotaxis protein (MCP) signaling domain"/>
    <property type="match status" value="1"/>
</dbReference>
<comment type="subcellular location">
    <subcellularLocation>
        <location evidence="1">Membrane</location>
    </subcellularLocation>
</comment>
<evidence type="ECO:0000259" key="7">
    <source>
        <dbReference type="PROSITE" id="PS50111"/>
    </source>
</evidence>
<dbReference type="HOGENOM" id="CLU_000445_107_16_4"/>
<evidence type="ECO:0000313" key="8">
    <source>
        <dbReference type="EMBL" id="BAL94049.1"/>
    </source>
</evidence>
<keyword evidence="4" id="KW-0807">Transducer</keyword>
<keyword evidence="5" id="KW-0472">Membrane</keyword>
<dbReference type="InterPro" id="IPR047347">
    <property type="entry name" value="YvaQ-like_sensor"/>
</dbReference>
<evidence type="ECO:0000256" key="4">
    <source>
        <dbReference type="PROSITE-ProRule" id="PRU00284"/>
    </source>
</evidence>
<dbReference type="PANTHER" id="PTHR43531">
    <property type="entry name" value="PROTEIN ICFG"/>
    <property type="match status" value="1"/>
</dbReference>
<evidence type="ECO:0000313" key="9">
    <source>
        <dbReference type="Proteomes" id="UP000007883"/>
    </source>
</evidence>
<accession>I0HM12</accession>
<dbReference type="GO" id="GO:0006935">
    <property type="term" value="P:chemotaxis"/>
    <property type="evidence" value="ECO:0007669"/>
    <property type="project" value="InterPro"/>
</dbReference>
<dbReference type="InterPro" id="IPR051310">
    <property type="entry name" value="MCP_chemotaxis"/>
</dbReference>
<dbReference type="PRINTS" id="PR00260">
    <property type="entry name" value="CHEMTRNSDUCR"/>
</dbReference>
<dbReference type="PATRIC" id="fig|983917.3.peg.686"/>
<evidence type="ECO:0000256" key="3">
    <source>
        <dbReference type="ARBA" id="ARBA00029447"/>
    </source>
</evidence>
<dbReference type="SMART" id="SM00283">
    <property type="entry name" value="MA"/>
    <property type="match status" value="1"/>
</dbReference>
<dbReference type="PROSITE" id="PS50111">
    <property type="entry name" value="CHEMOTAXIS_TRANSDUC_2"/>
    <property type="match status" value="1"/>
</dbReference>
<feature type="transmembrane region" description="Helical" evidence="5">
    <location>
        <begin position="190"/>
        <end position="209"/>
    </location>
</feature>
<dbReference type="Pfam" id="PF12729">
    <property type="entry name" value="4HB_MCP_1"/>
    <property type="match status" value="1"/>
</dbReference>
<dbReference type="GO" id="GO:0004888">
    <property type="term" value="F:transmembrane signaling receptor activity"/>
    <property type="evidence" value="ECO:0007669"/>
    <property type="project" value="InterPro"/>
</dbReference>
<dbReference type="STRING" id="983917.RGE_07040"/>
<dbReference type="Gene3D" id="1.10.287.950">
    <property type="entry name" value="Methyl-accepting chemotaxis protein"/>
    <property type="match status" value="1"/>
</dbReference>
<dbReference type="AlphaFoldDB" id="I0HM12"/>
<comment type="similarity">
    <text evidence="3">Belongs to the methyl-accepting chemotaxis (MCP) protein family.</text>
</comment>
<organism evidence="8 9">
    <name type="scientific">Rubrivivax gelatinosus (strain NBRC 100245 / IL144)</name>
    <dbReference type="NCBI Taxonomy" id="983917"/>
    <lineage>
        <taxon>Bacteria</taxon>
        <taxon>Pseudomonadati</taxon>
        <taxon>Pseudomonadota</taxon>
        <taxon>Betaproteobacteria</taxon>
        <taxon>Burkholderiales</taxon>
        <taxon>Sphaerotilaceae</taxon>
        <taxon>Rubrivivax</taxon>
    </lineage>
</organism>
<sequence length="521" mass="54374">MTVRAKLSLAFASLITMLALVSGFALKALNDESQQFTDYVSGINARLLLSYEVRTNVEERAIAARDLVNASSARDREAIKKDVEGHHAEVQAGVEKLVRMAAAPDVSTKAREMITRIADIEQKYAPVALNIVGLAAQGQRDEAVAQMNAECRPLLAALVEASHEYRDYTDSHSHELLAAADAKFRHQRSLLIGGFVLAVVVAIAAGLLITRSLTRALGAEPDSLGDIARRVAAGNLASVPEAAGAARGSVLASLAEMQQSLAGIVSQVRAGSDGIATGTAQIATGNADLSQRTEEQASNLQQTAASMEQLAGTVKASADVAREADRLASQAADSARQGGEKVRQVVGAMHDIAQSSRQIADIIGTIDGIAFQTNILALNAAVEAARAGEQGRGFAVVAGEVRTLAQRSAAAAREIKTLIAASSERVEAGTRQVDDAGAAIGEIVAQAQRVSQMINELTAAAAEQSQGIGQVGSAVQQLDQVTQQNAALVEETAAAADSLRGQAEQLSRAMSRFQLDEMASA</sequence>
<dbReference type="eggNOG" id="COG0840">
    <property type="taxonomic scope" value="Bacteria"/>
</dbReference>
<feature type="domain" description="Methyl-accepting transducer" evidence="7">
    <location>
        <begin position="271"/>
        <end position="500"/>
    </location>
</feature>
<dbReference type="FunFam" id="1.10.287.950:FF:000001">
    <property type="entry name" value="Methyl-accepting chemotaxis sensory transducer"/>
    <property type="match status" value="1"/>
</dbReference>
<proteinExistence type="inferred from homology"/>
<feature type="chain" id="PRO_5003628238" evidence="6">
    <location>
        <begin position="28"/>
        <end position="521"/>
    </location>
</feature>
<dbReference type="PANTHER" id="PTHR43531:SF14">
    <property type="entry name" value="METHYL-ACCEPTING CHEMOTAXIS PROTEIN I-RELATED"/>
    <property type="match status" value="1"/>
</dbReference>
<evidence type="ECO:0000256" key="2">
    <source>
        <dbReference type="ARBA" id="ARBA00022481"/>
    </source>
</evidence>
<name>I0HM12_RUBGI</name>
<dbReference type="GO" id="GO:0007165">
    <property type="term" value="P:signal transduction"/>
    <property type="evidence" value="ECO:0007669"/>
    <property type="project" value="UniProtKB-KW"/>
</dbReference>
<keyword evidence="2" id="KW-0488">Methylation</keyword>
<dbReference type="Proteomes" id="UP000007883">
    <property type="component" value="Chromosome"/>
</dbReference>
<gene>
    <name evidence="8" type="primary">mcp</name>
    <name evidence="8" type="ordered locus">RGE_07040</name>
</gene>
<dbReference type="CDD" id="cd19411">
    <property type="entry name" value="MCP2201-like_sensor"/>
    <property type="match status" value="1"/>
</dbReference>
<dbReference type="InterPro" id="IPR024478">
    <property type="entry name" value="HlyB_4HB_MCP"/>
</dbReference>
<dbReference type="InterPro" id="IPR004089">
    <property type="entry name" value="MCPsignal_dom"/>
</dbReference>
<dbReference type="KEGG" id="rge:RGE_07040"/>
<keyword evidence="5" id="KW-1133">Transmembrane helix</keyword>
<keyword evidence="6" id="KW-0732">Signal</keyword>
<evidence type="ECO:0000256" key="5">
    <source>
        <dbReference type="SAM" id="Phobius"/>
    </source>
</evidence>
<keyword evidence="9" id="KW-1185">Reference proteome</keyword>
<feature type="signal peptide" evidence="6">
    <location>
        <begin position="1"/>
        <end position="27"/>
    </location>
</feature>
<protein>
    <submittedName>
        <fullName evidence="8">Methyl-accepting chemotaxis protein</fullName>
    </submittedName>
</protein>
<evidence type="ECO:0000256" key="1">
    <source>
        <dbReference type="ARBA" id="ARBA00004370"/>
    </source>
</evidence>
<dbReference type="InterPro" id="IPR004090">
    <property type="entry name" value="Chemotax_Me-accpt_rcpt"/>
</dbReference>
<keyword evidence="5" id="KW-0812">Transmembrane</keyword>
<evidence type="ECO:0000256" key="6">
    <source>
        <dbReference type="SAM" id="SignalP"/>
    </source>
</evidence>